<reference evidence="4" key="2">
    <citation type="submission" date="2020-09" db="EMBL/GenBank/DDBJ databases">
        <authorList>
            <person name="Sun Q."/>
            <person name="Zhou Y."/>
        </authorList>
    </citation>
    <scope>NUCLEOTIDE SEQUENCE</scope>
    <source>
        <strain evidence="4">CGMCC 1.12777</strain>
    </source>
</reference>
<evidence type="ECO:0000256" key="1">
    <source>
        <dbReference type="SAM" id="MobiDB-lite"/>
    </source>
</evidence>
<dbReference type="InterPro" id="IPR002071">
    <property type="entry name" value="Thermonucl_AS"/>
</dbReference>
<keyword evidence="2" id="KW-1133">Transmembrane helix</keyword>
<feature type="domain" description="TNase-like" evidence="3">
    <location>
        <begin position="98"/>
        <end position="234"/>
    </location>
</feature>
<name>A0A8J2ZXQ9_9BACL</name>
<dbReference type="EMBL" id="BMFV01000024">
    <property type="protein sequence ID" value="GGH84850.1"/>
    <property type="molecule type" value="Genomic_DNA"/>
</dbReference>
<sequence>MICFLIILFLLSLLGGLTFRKPGLLPSLSLPYKVFHKFVFSDVIRKKRQSFYRYFSFLVLLLFLVGCSAATTNTLSQKNTPSSDDKTIQTATSSPPSDLVSAIVSKNVDGDTIHVTLNGKDETIRMLLIDTPEDVDPQAPVEPYGYDAANYAKKKLPVGKKIYLEIGKKGSERDKYNRLLAYVYITPKDMYNEDVVRKGLARVAYIYPPNTDHLSLLKKDQTYAKEHQLGIWSLSGYVTSSGYSHSLSCDYASKHHYSTRTCDTSTTKSSNTLSQKKDASATNETGTSKTTTPAKNNTSDDRQTNVSCKGKIKGNKNSKIYHVPGGAFYDSTQDNIVWFCSEADAEKAGYRKSKR</sequence>
<feature type="transmembrane region" description="Helical" evidence="2">
    <location>
        <begin position="51"/>
        <end position="71"/>
    </location>
</feature>
<dbReference type="InterPro" id="IPR016071">
    <property type="entry name" value="Staphylococal_nuclease_OB-fold"/>
</dbReference>
<dbReference type="AlphaFoldDB" id="A0A8J2ZXQ9"/>
<organism evidence="4 5">
    <name type="scientific">Pullulanibacillus pueri</name>
    <dbReference type="NCBI Taxonomy" id="1437324"/>
    <lineage>
        <taxon>Bacteria</taxon>
        <taxon>Bacillati</taxon>
        <taxon>Bacillota</taxon>
        <taxon>Bacilli</taxon>
        <taxon>Bacillales</taxon>
        <taxon>Sporolactobacillaceae</taxon>
        <taxon>Pullulanibacillus</taxon>
    </lineage>
</organism>
<comment type="caution">
    <text evidence="4">The sequence shown here is derived from an EMBL/GenBank/DDBJ whole genome shotgun (WGS) entry which is preliminary data.</text>
</comment>
<protein>
    <recommendedName>
        <fullName evidence="3">TNase-like domain-containing protein</fullName>
    </recommendedName>
</protein>
<dbReference type="PROSITE" id="PS01123">
    <property type="entry name" value="TNASE_1"/>
    <property type="match status" value="1"/>
</dbReference>
<keyword evidence="2" id="KW-0812">Transmembrane</keyword>
<feature type="compositionally biased region" description="Polar residues" evidence="1">
    <location>
        <begin position="260"/>
        <end position="297"/>
    </location>
</feature>
<evidence type="ECO:0000313" key="4">
    <source>
        <dbReference type="EMBL" id="GGH84850.1"/>
    </source>
</evidence>
<evidence type="ECO:0000256" key="2">
    <source>
        <dbReference type="SAM" id="Phobius"/>
    </source>
</evidence>
<evidence type="ECO:0000259" key="3">
    <source>
        <dbReference type="PROSITE" id="PS50830"/>
    </source>
</evidence>
<dbReference type="SUPFAM" id="SSF50199">
    <property type="entry name" value="Staphylococcal nuclease"/>
    <property type="match status" value="1"/>
</dbReference>
<dbReference type="InterPro" id="IPR035451">
    <property type="entry name" value="Ada-like_dom_sf"/>
</dbReference>
<dbReference type="Gene3D" id="2.40.50.90">
    <property type="match status" value="1"/>
</dbReference>
<dbReference type="GO" id="GO:0003676">
    <property type="term" value="F:nucleic acid binding"/>
    <property type="evidence" value="ECO:0007669"/>
    <property type="project" value="InterPro"/>
</dbReference>
<keyword evidence="5" id="KW-1185">Reference proteome</keyword>
<proteinExistence type="predicted"/>
<reference evidence="4" key="1">
    <citation type="journal article" date="2014" name="Int. J. Syst. Evol. Microbiol.">
        <title>Complete genome sequence of Corynebacterium casei LMG S-19264T (=DSM 44701T), isolated from a smear-ripened cheese.</title>
        <authorList>
            <consortium name="US DOE Joint Genome Institute (JGI-PGF)"/>
            <person name="Walter F."/>
            <person name="Albersmeier A."/>
            <person name="Kalinowski J."/>
            <person name="Ruckert C."/>
        </authorList>
    </citation>
    <scope>NUCLEOTIDE SEQUENCE</scope>
    <source>
        <strain evidence="4">CGMCC 1.12777</strain>
    </source>
</reference>
<keyword evidence="2" id="KW-0472">Membrane</keyword>
<dbReference type="Pfam" id="PF00565">
    <property type="entry name" value="SNase"/>
    <property type="match status" value="1"/>
</dbReference>
<evidence type="ECO:0000313" key="5">
    <source>
        <dbReference type="Proteomes" id="UP000656813"/>
    </source>
</evidence>
<dbReference type="Gene3D" id="3.40.10.10">
    <property type="entry name" value="DNA Methylphosphotriester Repair Domain"/>
    <property type="match status" value="1"/>
</dbReference>
<dbReference type="InterPro" id="IPR035437">
    <property type="entry name" value="SNase_OB-fold_sf"/>
</dbReference>
<feature type="region of interest" description="Disordered" evidence="1">
    <location>
        <begin position="75"/>
        <end position="96"/>
    </location>
</feature>
<feature type="region of interest" description="Disordered" evidence="1">
    <location>
        <begin position="260"/>
        <end position="311"/>
    </location>
</feature>
<dbReference type="GO" id="GO:0004518">
    <property type="term" value="F:nuclease activity"/>
    <property type="evidence" value="ECO:0007669"/>
    <property type="project" value="InterPro"/>
</dbReference>
<dbReference type="Proteomes" id="UP000656813">
    <property type="component" value="Unassembled WGS sequence"/>
</dbReference>
<dbReference type="RefSeq" id="WP_188498090.1">
    <property type="nucleotide sequence ID" value="NZ_BMFV01000024.1"/>
</dbReference>
<accession>A0A8J2ZXQ9</accession>
<dbReference type="PROSITE" id="PS50830">
    <property type="entry name" value="TNASE_3"/>
    <property type="match status" value="1"/>
</dbReference>
<dbReference type="SUPFAM" id="SSF57884">
    <property type="entry name" value="Ada DNA repair protein, N-terminal domain (N-Ada 10)"/>
    <property type="match status" value="1"/>
</dbReference>
<dbReference type="SMART" id="SM00318">
    <property type="entry name" value="SNc"/>
    <property type="match status" value="1"/>
</dbReference>
<gene>
    <name evidence="4" type="ORF">GCM10007096_28870</name>
</gene>